<dbReference type="InterPro" id="IPR036549">
    <property type="entry name" value="CX6/COA6-like_sf"/>
</dbReference>
<dbReference type="PANTHER" id="PTHR46690:SF1">
    <property type="entry name" value="CYTOCHROME C OXIDASE ASSEMBLY FACTOR 6 HOMOLOG"/>
    <property type="match status" value="1"/>
</dbReference>
<dbReference type="KEGG" id="dre:100150991"/>
<dbReference type="GO" id="GO:0008535">
    <property type="term" value="P:respiratory chain complex IV assembly"/>
    <property type="evidence" value="ECO:0000318"/>
    <property type="project" value="GO_Central"/>
</dbReference>
<dbReference type="Pfam" id="PF02297">
    <property type="entry name" value="COX6B"/>
    <property type="match status" value="1"/>
</dbReference>
<accession>B8A5J2</accession>
<dbReference type="Ensembl" id="ENSDART00000141539.2">
    <property type="protein sequence ID" value="ENSDARP00000116578.1"/>
    <property type="gene ID" value="ENSDARG00000092677.2"/>
</dbReference>
<organism evidence="4">
    <name type="scientific">Danio rerio</name>
    <name type="common">Zebrafish</name>
    <name type="synonym">Brachydanio rerio</name>
    <dbReference type="NCBI Taxonomy" id="7955"/>
    <lineage>
        <taxon>Eukaryota</taxon>
        <taxon>Metazoa</taxon>
        <taxon>Chordata</taxon>
        <taxon>Craniata</taxon>
        <taxon>Vertebrata</taxon>
        <taxon>Euteleostomi</taxon>
        <taxon>Actinopterygii</taxon>
        <taxon>Neopterygii</taxon>
        <taxon>Teleostei</taxon>
        <taxon>Ostariophysi</taxon>
        <taxon>Cypriniformes</taxon>
        <taxon>Danionidae</taxon>
        <taxon>Danioninae</taxon>
        <taxon>Danio</taxon>
    </lineage>
</organism>
<dbReference type="RefSeq" id="NP_001314760.1">
    <property type="nucleotide sequence ID" value="NM_001327831.1"/>
</dbReference>
<dbReference type="SUPFAM" id="SSF47694">
    <property type="entry name" value="Cytochrome c oxidase subunit h"/>
    <property type="match status" value="1"/>
</dbReference>
<keyword evidence="3" id="KW-1015">Disulfide bond</keyword>
<dbReference type="Proteomes" id="UP000000437">
    <property type="component" value="Chromosome 4"/>
</dbReference>
<dbReference type="GO" id="GO:0005739">
    <property type="term" value="C:mitochondrion"/>
    <property type="evidence" value="ECO:0000318"/>
    <property type="project" value="GO_Central"/>
</dbReference>
<dbReference type="PROSITE" id="PS51808">
    <property type="entry name" value="CHCH"/>
    <property type="match status" value="1"/>
</dbReference>
<proteinExistence type="predicted"/>
<dbReference type="Gene3D" id="1.10.10.140">
    <property type="entry name" value="Cytochrome c oxidase, subunit VIb"/>
    <property type="match status" value="1"/>
</dbReference>
<dbReference type="AlphaFoldDB" id="B8A5J2"/>
<dbReference type="AGR" id="ZFIN:ZDB-GENE-070705-152"/>
<dbReference type="eggNOG" id="KOG3057">
    <property type="taxonomic scope" value="Eukaryota"/>
</dbReference>
<evidence type="ECO:0000313" key="7">
    <source>
        <dbReference type="RefSeq" id="NP_001314760.1"/>
    </source>
</evidence>
<dbReference type="STRING" id="7955.ENSDARP00000116578"/>
<reference evidence="7" key="5">
    <citation type="journal article" date="2017" name="Nat. Commun.">
        <title>Evolution of complexity in the zebrafish synapse proteome.</title>
        <authorList>
            <person name="Bayes A."/>
            <person name="Collins M.O."/>
            <person name="Reig-Viader R."/>
            <person name="Gou G."/>
            <person name="Goulding D."/>
            <person name="Izquierdo A."/>
            <person name="Choudhary J.S."/>
            <person name="Emes R.D."/>
            <person name="Grant S.G."/>
        </authorList>
    </citation>
    <scope>NUCLEOTIDE SEQUENCE</scope>
    <source>
        <strain evidence="7">Tuebingen</strain>
    </source>
</reference>
<evidence type="ECO:0000313" key="4">
    <source>
        <dbReference type="Ensembl" id="ENSDARP00000114231"/>
    </source>
</evidence>
<evidence type="ECO:0000313" key="6">
    <source>
        <dbReference type="Proteomes" id="UP000000437"/>
    </source>
</evidence>
<name>B8A5J2_DANRE</name>
<evidence type="ECO:0000256" key="1">
    <source>
        <dbReference type="ARBA" id="ARBA00004173"/>
    </source>
</evidence>
<evidence type="ECO:0000313" key="5">
    <source>
        <dbReference type="Ensembl" id="ENSDARP00000116578"/>
    </source>
</evidence>
<reference evidence="7" key="6">
    <citation type="journal article" date="2022" name="Life. Sci Alliance">
        <title>Profiling subcellular localization of nuclear-encoded mitochondrial gene products in zebrafish.</title>
        <authorList>
            <person name="Uszczynska-Ratajczak B."/>
            <person name="Sugunan S."/>
            <person name="Kwiatkowska M."/>
            <person name="Migdal M."/>
            <person name="Carbonell-Sala S."/>
            <person name="Sokol A."/>
            <person name="Winata C.L."/>
            <person name="Chacinska A."/>
        </authorList>
    </citation>
    <scope>NUCLEOTIDE SEQUENCE</scope>
    <source>
        <strain evidence="7">Tuebingen</strain>
    </source>
</reference>
<reference evidence="7" key="8">
    <citation type="submission" date="2025-04" db="UniProtKB">
        <authorList>
            <consortium name="RefSeq"/>
        </authorList>
    </citation>
    <scope>IDENTIFICATION</scope>
    <source>
        <strain evidence="7">Tuebingen</strain>
    </source>
</reference>
<dbReference type="InterPro" id="IPR048280">
    <property type="entry name" value="COX6B-like"/>
</dbReference>
<evidence type="ECO:0000256" key="3">
    <source>
        <dbReference type="ARBA" id="ARBA00023157"/>
    </source>
</evidence>
<reference evidence="4" key="3">
    <citation type="submission" date="2013-08" db="UniProtKB">
        <authorList>
            <consortium name="Ensembl"/>
        </authorList>
    </citation>
    <scope>IDENTIFICATION</scope>
    <source>
        <strain evidence="4">Tuebingen</strain>
    </source>
</reference>
<dbReference type="PANTHER" id="PTHR46690">
    <property type="entry name" value="CYTOCHROME C OXIDASE ASSEMBLY FACTOR 6 HOMOLOG"/>
    <property type="match status" value="1"/>
</dbReference>
<gene>
    <name evidence="4 7 8" type="primary">coa6</name>
    <name evidence="7" type="synonym">si:ch211-258f14.5</name>
</gene>
<dbReference type="OMA" id="DAPRCEK"/>
<keyword evidence="6" id="KW-1185">Reference proteome</keyword>
<dbReference type="GeneID" id="100150991"/>
<keyword evidence="2" id="KW-0496">Mitochondrion</keyword>
<dbReference type="Bgee" id="ENSDARG00000092677">
    <property type="expression patterns" value="Expressed in muscle tissue and 28 other cell types or tissues"/>
</dbReference>
<dbReference type="HOGENOM" id="CLU_142408_4_0_1"/>
<comment type="subcellular location">
    <subcellularLocation>
        <location evidence="1">Mitochondrion</location>
    </subcellularLocation>
</comment>
<accession>A0A8M1P9E4</accession>
<dbReference type="ZFIN" id="ZDB-GENE-070705-152">
    <property type="gene designation" value="coa6"/>
</dbReference>
<dbReference type="GeneTree" id="ENSGT00390000004094"/>
<dbReference type="EMBL" id="BX546489">
    <property type="status" value="NOT_ANNOTATED_CDS"/>
    <property type="molecule type" value="Genomic_DNA"/>
</dbReference>
<reference evidence="7" key="4">
    <citation type="journal article" date="2014" name="Hum. Mol. Genet.">
        <title>Copper supplementation restores cytochrome c oxidase assembly defect in a mitochondrial disease model of COA6 deficiency.</title>
        <authorList>
            <person name="Ghosh A."/>
            <person name="Trivedi P.P."/>
            <person name="Timbalia S.A."/>
            <person name="Griffin A.T."/>
            <person name="Rahn J.J."/>
            <person name="Chan S.S."/>
            <person name="Gohil V.M."/>
        </authorList>
    </citation>
    <scope>NUCLEOTIDE SEQUENCE</scope>
    <source>
        <strain evidence="7">Tuebingen</strain>
    </source>
</reference>
<reference evidence="5" key="1">
    <citation type="submission" date="2012-02" db="UniProtKB">
        <authorList>
            <consortium name="Ensembl"/>
        </authorList>
    </citation>
    <scope>IDENTIFICATION</scope>
    <source>
        <strain evidence="5">Tuebingen</strain>
    </source>
</reference>
<reference evidence="7" key="7">
    <citation type="journal article" date="2023" name="Int. J. Mol. Sci.">
        <title>Photobiomodulation Reduces the Cytokine Storm Syndrome Associated with COVID-19 in the Zebrafish Model.</title>
        <authorList>
            <person name="Rosa I.F."/>
            <person name="Pecanha A.P.B."/>
            <person name="Carvalho T.R.B."/>
            <person name="Alexandre L.S."/>
            <person name="Ferreira V.G."/>
            <person name="Doretto L.B."/>
            <person name="Souza B.M."/>
            <person name="Nakajima R.T."/>
            <person name="da Silva P."/>
            <person name="Barbosa A.P."/>
            <person name="Gomes-de-Pontes L."/>
            <person name="Bomfim C.G."/>
            <person name="Machado-Santelli G.M."/>
            <person name="Condino-Neto A."/>
            <person name="Guzzo C.R."/>
            <person name="Peron J.P.S."/>
            <person name="Andrade-Silva M."/>
            <person name="Camara N.O.S."/>
            <person name="Garnique A.M.B."/>
            <person name="Medeiros R.J."/>
            <person name="Ferraris F.K."/>
            <person name="Barcellos L.J.G."/>
            <person name="Correia-Junior J.D."/>
            <person name="Galindo-Villegas J."/>
            <person name="Machado M.F.R."/>
            <person name="Castoldi A."/>
            <person name="Oliveira S.L."/>
            <person name="Costa C.C."/>
            <person name="Belo M.A.A."/>
            <person name="Galdino G."/>
            <person name="Sgro G.G."/>
            <person name="Bueno N.F."/>
            <person name="Eto S.F."/>
            <person name="Veras F.P."/>
            <person name="Fernandes B.H.V."/>
            <person name="Sanches P.R.S."/>
            <person name="Cilli E.M."/>
            <person name="Malafaia G."/>
            <person name="Nobrega R.H."/>
            <person name="Garcez A.S."/>
            <person name="Carrilho E."/>
            <person name="Charlie-Silva I."/>
        </authorList>
    </citation>
    <scope>NUCLEOTIDE SEQUENCE</scope>
    <source>
        <strain evidence="7">Tuebingen</strain>
    </source>
</reference>
<sequence>MSAPNASQRKACWDARDELWKCLDVNKDLTSACEKHQREFEANCPAQWVKYFSKRRDFLKYKEKIEKEGYEPTEGASKL</sequence>
<dbReference type="SMR" id="B8A5J2"/>
<evidence type="ECO:0000256" key="2">
    <source>
        <dbReference type="ARBA" id="ARBA00023128"/>
    </source>
</evidence>
<dbReference type="GO" id="GO:0007507">
    <property type="term" value="P:heart development"/>
    <property type="evidence" value="ECO:0000315"/>
    <property type="project" value="ZFIN"/>
</dbReference>
<dbReference type="Ensembl" id="ENSDART00000141803.2">
    <property type="protein sequence ID" value="ENSDARP00000114231.1"/>
    <property type="gene ID" value="ENSDARG00000092677.2"/>
</dbReference>
<evidence type="ECO:0000313" key="8">
    <source>
        <dbReference type="ZFIN" id="ZDB-GENE-070705-152"/>
    </source>
</evidence>
<dbReference type="PaxDb" id="7955-ENSDARP00000116578"/>
<reference evidence="4 6" key="2">
    <citation type="journal article" date="2013" name="Nature">
        <title>The zebrafish reference genome sequence and its relationship to the human genome.</title>
        <authorList>
            <consortium name="Genome Reference Consortium Zebrafish"/>
            <person name="Howe K."/>
            <person name="Clark M.D."/>
            <person name="Torroja C.F."/>
            <person name="Torrance J."/>
            <person name="Berthelot C."/>
            <person name="Muffato M."/>
            <person name="Collins J.E."/>
            <person name="Humphray S."/>
            <person name="McLaren K."/>
            <person name="Matthews L."/>
            <person name="McLaren S."/>
            <person name="Sealy I."/>
            <person name="Caccamo M."/>
            <person name="Churcher C."/>
            <person name="Scott C."/>
            <person name="Barrett J.C."/>
            <person name="Koch R."/>
            <person name="Rauch G.J."/>
            <person name="White S."/>
            <person name="Chow W."/>
            <person name="Kilian B."/>
            <person name="Quintais L.T."/>
            <person name="Guerra-Assuncao J.A."/>
            <person name="Zhou Y."/>
            <person name="Gu Y."/>
            <person name="Yen J."/>
            <person name="Vogel J.H."/>
            <person name="Eyre T."/>
            <person name="Redmond S."/>
            <person name="Banerjee R."/>
            <person name="Chi J."/>
            <person name="Fu B."/>
            <person name="Langley E."/>
            <person name="Maguire S.F."/>
            <person name="Laird G.K."/>
            <person name="Lloyd D."/>
            <person name="Kenyon E."/>
            <person name="Donaldson S."/>
            <person name="Sehra H."/>
            <person name="Almeida-King J."/>
            <person name="Loveland J."/>
            <person name="Trevanion S."/>
            <person name="Jones M."/>
            <person name="Quail M."/>
            <person name="Willey D."/>
            <person name="Hunt A."/>
            <person name="Burton J."/>
            <person name="Sims S."/>
            <person name="McLay K."/>
            <person name="Plumb B."/>
            <person name="Davis J."/>
            <person name="Clee C."/>
            <person name="Oliver K."/>
            <person name="Clark R."/>
            <person name="Riddle C."/>
            <person name="Elliot D."/>
            <person name="Eliott D."/>
            <person name="Threadgold G."/>
            <person name="Harden G."/>
            <person name="Ware D."/>
            <person name="Begum S."/>
            <person name="Mortimore B."/>
            <person name="Mortimer B."/>
            <person name="Kerry G."/>
            <person name="Heath P."/>
            <person name="Phillimore B."/>
            <person name="Tracey A."/>
            <person name="Corby N."/>
            <person name="Dunn M."/>
            <person name="Johnson C."/>
            <person name="Wood J."/>
            <person name="Clark S."/>
            <person name="Pelan S."/>
            <person name="Griffiths G."/>
            <person name="Smith M."/>
            <person name="Glithero R."/>
            <person name="Howden P."/>
            <person name="Barker N."/>
            <person name="Lloyd C."/>
            <person name="Stevens C."/>
            <person name="Harley J."/>
            <person name="Holt K."/>
            <person name="Panagiotidis G."/>
            <person name="Lovell J."/>
            <person name="Beasley H."/>
            <person name="Henderson C."/>
            <person name="Gordon D."/>
            <person name="Auger K."/>
            <person name="Wright D."/>
            <person name="Collins J."/>
            <person name="Raisen C."/>
            <person name="Dyer L."/>
            <person name="Leung K."/>
            <person name="Robertson L."/>
            <person name="Ambridge K."/>
            <person name="Leongamornlert D."/>
            <person name="McGuire S."/>
            <person name="Gilderthorp R."/>
            <person name="Griffiths C."/>
            <person name="Manthravadi D."/>
            <person name="Nichol S."/>
            <person name="Barker G."/>
            <person name="Whitehead S."/>
            <person name="Kay M."/>
            <person name="Brown J."/>
            <person name="Murnane C."/>
            <person name="Gray E."/>
            <person name="Humphries M."/>
            <person name="Sycamore N."/>
            <person name="Barker D."/>
            <person name="Saunders D."/>
            <person name="Wallis J."/>
            <person name="Babbage A."/>
            <person name="Hammond S."/>
            <person name="Mashreghi-Mohammadi M."/>
            <person name="Barr L."/>
            <person name="Martin S."/>
            <person name="Wray P."/>
            <person name="Ellington A."/>
            <person name="Matthews N."/>
            <person name="Ellwood M."/>
            <person name="Woodmansey R."/>
            <person name="Clark G."/>
            <person name="Cooper J."/>
            <person name="Cooper J."/>
            <person name="Tromans A."/>
            <person name="Grafham D."/>
            <person name="Skuce C."/>
            <person name="Pandian R."/>
            <person name="Andrews R."/>
            <person name="Harrison E."/>
            <person name="Kimberley A."/>
            <person name="Garnett J."/>
            <person name="Fosker N."/>
            <person name="Hall R."/>
            <person name="Garner P."/>
            <person name="Kelly D."/>
            <person name="Bird C."/>
            <person name="Palmer S."/>
            <person name="Gehring I."/>
            <person name="Berger A."/>
            <person name="Dooley C.M."/>
            <person name="Ersan-Urun Z."/>
            <person name="Eser C."/>
            <person name="Geiger H."/>
            <person name="Geisler M."/>
            <person name="Karotki L."/>
            <person name="Kirn A."/>
            <person name="Konantz J."/>
            <person name="Konantz M."/>
            <person name="Oberlander M."/>
            <person name="Rudolph-Geiger S."/>
            <person name="Teucke M."/>
            <person name="Lanz C."/>
            <person name="Raddatz G."/>
            <person name="Osoegawa K."/>
            <person name="Zhu B."/>
            <person name="Rapp A."/>
            <person name="Widaa S."/>
            <person name="Langford C."/>
            <person name="Yang F."/>
            <person name="Schuster S.C."/>
            <person name="Carter N.P."/>
            <person name="Harrow J."/>
            <person name="Ning Z."/>
            <person name="Herrero J."/>
            <person name="Searle S.M."/>
            <person name="Enright A."/>
            <person name="Geisler R."/>
            <person name="Plasterk R.H."/>
            <person name="Lee C."/>
            <person name="Westerfield M."/>
            <person name="de Jong P.J."/>
            <person name="Zon L.I."/>
            <person name="Postlethwait J.H."/>
            <person name="Nusslein-Volhard C."/>
            <person name="Hubbard T.J."/>
            <person name="Roest Crollius H."/>
            <person name="Rogers J."/>
            <person name="Stemple D.L."/>
        </authorList>
    </citation>
    <scope>NUCLEOTIDE SEQUENCE [LARGE SCALE GENOMIC DNA]</scope>
    <source>
        <strain evidence="4">Tuebingen</strain>
    </source>
</reference>
<dbReference type="OrthoDB" id="16284at2759"/>
<dbReference type="InterPro" id="IPR042289">
    <property type="entry name" value="COA6"/>
</dbReference>
<dbReference type="CTD" id="388753"/>
<protein>
    <submittedName>
        <fullName evidence="4 7">Cytochrome c oxidase assembly factor 6</fullName>
    </submittedName>
</protein>